<keyword evidence="3" id="KW-1003">Cell membrane</keyword>
<evidence type="ECO:0000256" key="7">
    <source>
        <dbReference type="ARBA" id="ARBA00023180"/>
    </source>
</evidence>
<dbReference type="PANTHER" id="PTHR11923">
    <property type="entry name" value="SCAVENGER RECEPTOR CLASS B TYPE-1 SR-B1"/>
    <property type="match status" value="1"/>
</dbReference>
<dbReference type="PANTHER" id="PTHR11923:SF93">
    <property type="entry name" value="GH07959P-RELATED"/>
    <property type="match status" value="1"/>
</dbReference>
<comment type="subcellular location">
    <subcellularLocation>
        <location evidence="1">Cell membrane</location>
    </subcellularLocation>
</comment>
<name>A0ABD2MS15_9CUCU</name>
<comment type="caution">
    <text evidence="9">The sequence shown here is derived from an EMBL/GenBank/DDBJ whole genome shotgun (WGS) entry which is preliminary data.</text>
</comment>
<keyword evidence="5 8" id="KW-1133">Transmembrane helix</keyword>
<dbReference type="Pfam" id="PF01130">
    <property type="entry name" value="CD36"/>
    <property type="match status" value="1"/>
</dbReference>
<evidence type="ECO:0000313" key="10">
    <source>
        <dbReference type="Proteomes" id="UP001516400"/>
    </source>
</evidence>
<organism evidence="9 10">
    <name type="scientific">Cryptolaemus montrouzieri</name>
    <dbReference type="NCBI Taxonomy" id="559131"/>
    <lineage>
        <taxon>Eukaryota</taxon>
        <taxon>Metazoa</taxon>
        <taxon>Ecdysozoa</taxon>
        <taxon>Arthropoda</taxon>
        <taxon>Hexapoda</taxon>
        <taxon>Insecta</taxon>
        <taxon>Pterygota</taxon>
        <taxon>Neoptera</taxon>
        <taxon>Endopterygota</taxon>
        <taxon>Coleoptera</taxon>
        <taxon>Polyphaga</taxon>
        <taxon>Cucujiformia</taxon>
        <taxon>Coccinelloidea</taxon>
        <taxon>Coccinellidae</taxon>
        <taxon>Scymninae</taxon>
        <taxon>Scymnini</taxon>
        <taxon>Cryptolaemus</taxon>
    </lineage>
</organism>
<gene>
    <name evidence="9" type="ORF">HHI36_008325</name>
</gene>
<dbReference type="AlphaFoldDB" id="A0ABD2MS15"/>
<evidence type="ECO:0000256" key="3">
    <source>
        <dbReference type="ARBA" id="ARBA00022475"/>
    </source>
</evidence>
<evidence type="ECO:0000256" key="1">
    <source>
        <dbReference type="ARBA" id="ARBA00004236"/>
    </source>
</evidence>
<keyword evidence="4 8" id="KW-0812">Transmembrane</keyword>
<keyword evidence="6 8" id="KW-0472">Membrane</keyword>
<reference evidence="9 10" key="1">
    <citation type="journal article" date="2021" name="BMC Biol.">
        <title>Horizontally acquired antibacterial genes associated with adaptive radiation of ladybird beetles.</title>
        <authorList>
            <person name="Li H.S."/>
            <person name="Tang X.F."/>
            <person name="Huang Y.H."/>
            <person name="Xu Z.Y."/>
            <person name="Chen M.L."/>
            <person name="Du X.Y."/>
            <person name="Qiu B.Y."/>
            <person name="Chen P.T."/>
            <person name="Zhang W."/>
            <person name="Slipinski A."/>
            <person name="Escalona H.E."/>
            <person name="Waterhouse R.M."/>
            <person name="Zwick A."/>
            <person name="Pang H."/>
        </authorList>
    </citation>
    <scope>NUCLEOTIDE SEQUENCE [LARGE SCALE GENOMIC DNA]</scope>
    <source>
        <strain evidence="9">SYSU2018</strain>
    </source>
</reference>
<keyword evidence="7" id="KW-0325">Glycoprotein</keyword>
<dbReference type="EMBL" id="JABFTP020000021">
    <property type="protein sequence ID" value="KAL3269244.1"/>
    <property type="molecule type" value="Genomic_DNA"/>
</dbReference>
<dbReference type="PRINTS" id="PR01609">
    <property type="entry name" value="CD36FAMILY"/>
</dbReference>
<evidence type="ECO:0000256" key="6">
    <source>
        <dbReference type="ARBA" id="ARBA00023136"/>
    </source>
</evidence>
<keyword evidence="10" id="KW-1185">Reference proteome</keyword>
<protein>
    <recommendedName>
        <fullName evidence="11">Protein croquemort-like</fullName>
    </recommendedName>
</protein>
<evidence type="ECO:0000313" key="9">
    <source>
        <dbReference type="EMBL" id="KAL3269244.1"/>
    </source>
</evidence>
<evidence type="ECO:0000256" key="5">
    <source>
        <dbReference type="ARBA" id="ARBA00022989"/>
    </source>
</evidence>
<evidence type="ECO:0000256" key="4">
    <source>
        <dbReference type="ARBA" id="ARBA00022692"/>
    </source>
</evidence>
<evidence type="ECO:0008006" key="11">
    <source>
        <dbReference type="Google" id="ProtNLM"/>
    </source>
</evidence>
<evidence type="ECO:0000256" key="8">
    <source>
        <dbReference type="SAM" id="Phobius"/>
    </source>
</evidence>
<feature type="transmembrane region" description="Helical" evidence="8">
    <location>
        <begin position="453"/>
        <end position="474"/>
    </location>
</feature>
<proteinExistence type="inferred from homology"/>
<dbReference type="GO" id="GO:0005886">
    <property type="term" value="C:plasma membrane"/>
    <property type="evidence" value="ECO:0007669"/>
    <property type="project" value="UniProtKB-SubCell"/>
</dbReference>
<evidence type="ECO:0000256" key="2">
    <source>
        <dbReference type="ARBA" id="ARBA00010532"/>
    </source>
</evidence>
<accession>A0ABD2MS15</accession>
<feature type="transmembrane region" description="Helical" evidence="8">
    <location>
        <begin position="20"/>
        <end position="43"/>
    </location>
</feature>
<dbReference type="InterPro" id="IPR002159">
    <property type="entry name" value="CD36_fam"/>
</dbReference>
<comment type="similarity">
    <text evidence="2">Belongs to the CD36 family.</text>
</comment>
<sequence length="522" mass="60297">MTQNLKLEEMHIIRSKKRKFNLILCSLTTSVVLIISGIILILMRTFIHNKAMGKLHTLEPGEFTYDLFKKTPFDIYFDIYMFNWTNPEDFHDSTKKPVFKEVGPFRFQEIIEKTNITFHENNTISYNRTRRWYFKAEQSISDLDAPITTINPVAVSGAYTLRDQSFFMRKGFSVSLNSIMGRIDVTKSVGEMLFFGYDDVLINVAKTIPFVSKNLPPMDKFGWFYTRNNSNTFDGRFNMGIDDLTFGQLKNWNFAAHTPYYDGKCSEITGSAGDFFPKPLTKGNLNIFNVEMCRTIVMDYDGESSRKFMRGYQYTLGDHFLDNGTLIPENQCYCTGECVPYGMMNISLCRYGSPGFVSLPHFYKADPYYLNLVKGLEPSDRHNFYMILEPNTGIPLEIAARLQVNLMVRSVPGISLLSNINDIFFPMLWFEQVFKIPYSFAFGLFILLWIKEICIVVGTCMAMTGILVIYYIIYRICTTNICGKRRNKDLFIKELVPLNQEKDDAIPKILGYMKLVCNNIIL</sequence>
<dbReference type="Proteomes" id="UP001516400">
    <property type="component" value="Unassembled WGS sequence"/>
</dbReference>